<reference evidence="13 14" key="1">
    <citation type="submission" date="2020-02" db="EMBL/GenBank/DDBJ databases">
        <title>Draft genome sequence of Haematococcus lacustris strain NIES-144.</title>
        <authorList>
            <person name="Morimoto D."/>
            <person name="Nakagawa S."/>
            <person name="Yoshida T."/>
            <person name="Sawayama S."/>
        </authorList>
    </citation>
    <scope>NUCLEOTIDE SEQUENCE [LARGE SCALE GENOMIC DNA]</scope>
    <source>
        <strain evidence="13 14">NIES-144</strain>
    </source>
</reference>
<dbReference type="InterPro" id="IPR002713">
    <property type="entry name" value="FF_domain"/>
</dbReference>
<dbReference type="InterPro" id="IPR036517">
    <property type="entry name" value="FF_domain_sf"/>
</dbReference>
<dbReference type="PROSITE" id="PS50020">
    <property type="entry name" value="WW_DOMAIN_2"/>
    <property type="match status" value="1"/>
</dbReference>
<evidence type="ECO:0000256" key="6">
    <source>
        <dbReference type="ARBA" id="ARBA00056384"/>
    </source>
</evidence>
<feature type="coiled-coil region" evidence="9">
    <location>
        <begin position="262"/>
        <end position="300"/>
    </location>
</feature>
<protein>
    <recommendedName>
        <fullName evidence="15">WW domain-containing protein</fullName>
    </recommendedName>
</protein>
<evidence type="ECO:0000259" key="12">
    <source>
        <dbReference type="PROSITE" id="PS51676"/>
    </source>
</evidence>
<evidence type="ECO:0000256" key="10">
    <source>
        <dbReference type="SAM" id="MobiDB-lite"/>
    </source>
</evidence>
<feature type="coiled-coil region" evidence="9">
    <location>
        <begin position="194"/>
        <end position="227"/>
    </location>
</feature>
<dbReference type="FunFam" id="1.10.10.440:FF:000013">
    <property type="entry name" value="pre-mRNA-processing protein 40A isoform X1"/>
    <property type="match status" value="1"/>
</dbReference>
<keyword evidence="3" id="KW-0677">Repeat</keyword>
<dbReference type="GO" id="GO:0071004">
    <property type="term" value="C:U2-type prespliceosome"/>
    <property type="evidence" value="ECO:0007669"/>
    <property type="project" value="TreeGrafter"/>
</dbReference>
<dbReference type="SUPFAM" id="SSF81698">
    <property type="entry name" value="FF domain"/>
    <property type="match status" value="4"/>
</dbReference>
<dbReference type="InterPro" id="IPR039726">
    <property type="entry name" value="Prp40-like"/>
</dbReference>
<evidence type="ECO:0008006" key="15">
    <source>
        <dbReference type="Google" id="ProtNLM"/>
    </source>
</evidence>
<organism evidence="13 14">
    <name type="scientific">Haematococcus lacustris</name>
    <name type="common">Green alga</name>
    <name type="synonym">Haematococcus pluvialis</name>
    <dbReference type="NCBI Taxonomy" id="44745"/>
    <lineage>
        <taxon>Eukaryota</taxon>
        <taxon>Viridiplantae</taxon>
        <taxon>Chlorophyta</taxon>
        <taxon>core chlorophytes</taxon>
        <taxon>Chlorophyceae</taxon>
        <taxon>CS clade</taxon>
        <taxon>Chlamydomonadales</taxon>
        <taxon>Haematococcaceae</taxon>
        <taxon>Haematococcus</taxon>
    </lineage>
</organism>
<evidence type="ECO:0000256" key="8">
    <source>
        <dbReference type="ARBA" id="ARBA00064817"/>
    </source>
</evidence>
<feature type="compositionally biased region" description="Low complexity" evidence="10">
    <location>
        <begin position="8"/>
        <end position="20"/>
    </location>
</feature>
<dbReference type="GO" id="GO:0070063">
    <property type="term" value="F:RNA polymerase binding"/>
    <property type="evidence" value="ECO:0007669"/>
    <property type="project" value="UniProtKB-ARBA"/>
</dbReference>
<accession>A0A699Z762</accession>
<dbReference type="PANTHER" id="PTHR11864">
    <property type="entry name" value="PRE-MRNA-PROCESSING PROTEIN PRP40"/>
    <property type="match status" value="1"/>
</dbReference>
<evidence type="ECO:0000256" key="3">
    <source>
        <dbReference type="ARBA" id="ARBA00022737"/>
    </source>
</evidence>
<keyword evidence="4" id="KW-0508">mRNA splicing</keyword>
<feature type="compositionally biased region" description="Basic and acidic residues" evidence="10">
    <location>
        <begin position="57"/>
        <end position="68"/>
    </location>
</feature>
<dbReference type="Proteomes" id="UP000485058">
    <property type="component" value="Unassembled WGS sequence"/>
</dbReference>
<dbReference type="PROSITE" id="PS51676">
    <property type="entry name" value="FF"/>
    <property type="match status" value="1"/>
</dbReference>
<keyword evidence="9" id="KW-0175">Coiled coil</keyword>
<dbReference type="GO" id="GO:0005685">
    <property type="term" value="C:U1 snRNP"/>
    <property type="evidence" value="ECO:0007669"/>
    <property type="project" value="TreeGrafter"/>
</dbReference>
<evidence type="ECO:0000256" key="1">
    <source>
        <dbReference type="ARBA" id="ARBA00004123"/>
    </source>
</evidence>
<keyword evidence="5" id="KW-0539">Nucleus</keyword>
<dbReference type="EMBL" id="BLLF01000793">
    <property type="protein sequence ID" value="GFH14999.1"/>
    <property type="molecule type" value="Genomic_DNA"/>
</dbReference>
<dbReference type="Gene3D" id="1.10.10.440">
    <property type="entry name" value="FF domain"/>
    <property type="match status" value="4"/>
</dbReference>
<comment type="caution">
    <text evidence="13">The sequence shown here is derived from an EMBL/GenBank/DDBJ whole genome shotgun (WGS) entry which is preliminary data.</text>
</comment>
<comment type="subcellular location">
    <subcellularLocation>
        <location evidence="1">Nucleus</location>
    </subcellularLocation>
</comment>
<sequence>MGGPPGPAAVAAGGPQMSGPAGSGPGGQPAASQGVQAAAGSAGGQAAGSAPGGAKPEWTEHTAPDGRKYYFNAKTGKSSWEKPAEAKEAFKELLGAVNCGSDWTWEQAMRLIVQDGRYGALKSLGEKKQAFNEYTQHKRNEEKEEERRKAKQAKEDFFRLIVDSVTLKTSHNFRRARELFEEEACWKAVPEREREELFHEAQIEKKNREKEEQRAEKKRRMAAFRDLLERTPGVKVGSEWRRVGPKLEGEPEHEALDKLERLEAFQAYMVELEKREREEKERAKEEVRRAERKAREAFKALLVQHRELGLITVKTRWKEYAPAVKAEEAYLAVERNTQGSRPRELETAASPWLPSLLHCGRVNLDQAEPPGVL</sequence>
<feature type="domain" description="WW" evidence="11">
    <location>
        <begin position="52"/>
        <end position="85"/>
    </location>
</feature>
<evidence type="ECO:0000313" key="13">
    <source>
        <dbReference type="EMBL" id="GFH14999.1"/>
    </source>
</evidence>
<dbReference type="GO" id="GO:0045292">
    <property type="term" value="P:mRNA cis splicing, via spliceosome"/>
    <property type="evidence" value="ECO:0007669"/>
    <property type="project" value="InterPro"/>
</dbReference>
<name>A0A699Z762_HAELA</name>
<feature type="coiled-coil region" evidence="9">
    <location>
        <begin position="127"/>
        <end position="160"/>
    </location>
</feature>
<comment type="subunit">
    <text evidence="8">Interacts (via the WW domains) with the phosphorylated C-terminal domain of NRPB1 (via CTD domain).</text>
</comment>
<evidence type="ECO:0000313" key="14">
    <source>
        <dbReference type="Proteomes" id="UP000485058"/>
    </source>
</evidence>
<dbReference type="SUPFAM" id="SSF51045">
    <property type="entry name" value="WW domain"/>
    <property type="match status" value="1"/>
</dbReference>
<dbReference type="AlphaFoldDB" id="A0A699Z762"/>
<feature type="region of interest" description="Disordered" evidence="10">
    <location>
        <begin position="1"/>
        <end position="70"/>
    </location>
</feature>
<gene>
    <name evidence="13" type="ORF">HaLaN_11147</name>
</gene>
<keyword evidence="14" id="KW-1185">Reference proteome</keyword>
<dbReference type="Gene3D" id="2.20.70.10">
    <property type="match status" value="1"/>
</dbReference>
<dbReference type="PROSITE" id="PS01159">
    <property type="entry name" value="WW_DOMAIN_1"/>
    <property type="match status" value="1"/>
</dbReference>
<dbReference type="Pfam" id="PF01846">
    <property type="entry name" value="FF"/>
    <property type="match status" value="3"/>
</dbReference>
<dbReference type="GO" id="GO:0003723">
    <property type="term" value="F:RNA binding"/>
    <property type="evidence" value="ECO:0007669"/>
    <property type="project" value="TreeGrafter"/>
</dbReference>
<feature type="compositionally biased region" description="Low complexity" evidence="10">
    <location>
        <begin position="28"/>
        <end position="40"/>
    </location>
</feature>
<evidence type="ECO:0000256" key="7">
    <source>
        <dbReference type="ARBA" id="ARBA00061317"/>
    </source>
</evidence>
<comment type="function">
    <text evidence="6">Binds the phosphorylated C-terminal domain (CTD) of the largest subunit of RNA polymerase II and functions as a scaffold for RNA processing machineries. May be involved in pre-mRNA splicing.</text>
</comment>
<dbReference type="Pfam" id="PF00397">
    <property type="entry name" value="WW"/>
    <property type="match status" value="1"/>
</dbReference>
<dbReference type="SMART" id="SM00441">
    <property type="entry name" value="FF"/>
    <property type="match status" value="3"/>
</dbReference>
<evidence type="ECO:0000256" key="5">
    <source>
        <dbReference type="ARBA" id="ARBA00023242"/>
    </source>
</evidence>
<dbReference type="CDD" id="cd00201">
    <property type="entry name" value="WW"/>
    <property type="match status" value="1"/>
</dbReference>
<evidence type="ECO:0000256" key="4">
    <source>
        <dbReference type="ARBA" id="ARBA00023187"/>
    </source>
</evidence>
<comment type="similarity">
    <text evidence="7">Belongs to the PRPF40 family.</text>
</comment>
<dbReference type="PANTHER" id="PTHR11864:SF0">
    <property type="entry name" value="PRP40 PRE-MRNA PROCESSING FACTOR 40 HOMOLOG A (YEAST)"/>
    <property type="match status" value="1"/>
</dbReference>
<feature type="domain" description="FF" evidence="12">
    <location>
        <begin position="82"/>
        <end position="137"/>
    </location>
</feature>
<evidence type="ECO:0000256" key="2">
    <source>
        <dbReference type="ARBA" id="ARBA00022664"/>
    </source>
</evidence>
<dbReference type="InterPro" id="IPR036020">
    <property type="entry name" value="WW_dom_sf"/>
</dbReference>
<evidence type="ECO:0000259" key="11">
    <source>
        <dbReference type="PROSITE" id="PS50020"/>
    </source>
</evidence>
<keyword evidence="2" id="KW-0507">mRNA processing</keyword>
<proteinExistence type="inferred from homology"/>
<dbReference type="InterPro" id="IPR001202">
    <property type="entry name" value="WW_dom"/>
</dbReference>
<evidence type="ECO:0000256" key="9">
    <source>
        <dbReference type="SAM" id="Coils"/>
    </source>
</evidence>
<dbReference type="SMART" id="SM00456">
    <property type="entry name" value="WW"/>
    <property type="match status" value="1"/>
</dbReference>